<evidence type="ECO:0000313" key="3">
    <source>
        <dbReference type="Proteomes" id="UP001519460"/>
    </source>
</evidence>
<sequence>MVVIGTGRQAQAVFGGGPPVSKARRQAAPCWAVEGRGETLHPLIQHRTTPHRSVAATSLCSADAAQNATDADSATLEEGEDKDHDEVARQMTHTFRTPADWLSYARDMNRCDGGNQWAQQSDMNDLNAYGVGWGGWDGWNDGQSEMAAVWGTGQEGLQAGQDKTRCFVYGETILGRETVSITDGIYSQPYSGAGSQWPQWMTRNRGSYYSPRWWSSSGNNQMWPTRTIPGPVWSGGQMSGFPRPDSDYRQRFFPVSSGQGNYGVQGQVGPGLTSPYPYGQSRQDPLGPASEPHVLTRRSTDQQEQQSASQSEDDRVSQQTGELRKLLATVLGRL</sequence>
<dbReference type="AlphaFoldDB" id="A0ABD0KLS6"/>
<evidence type="ECO:0000313" key="2">
    <source>
        <dbReference type="EMBL" id="KAK7488201.1"/>
    </source>
</evidence>
<name>A0ABD0KLS6_9CAEN</name>
<protein>
    <submittedName>
        <fullName evidence="2">Uncharacterized protein</fullName>
    </submittedName>
</protein>
<comment type="caution">
    <text evidence="2">The sequence shown here is derived from an EMBL/GenBank/DDBJ whole genome shotgun (WGS) entry which is preliminary data.</text>
</comment>
<feature type="compositionally biased region" description="Gly residues" evidence="1">
    <location>
        <begin position="260"/>
        <end position="269"/>
    </location>
</feature>
<gene>
    <name evidence="2" type="ORF">BaRGS_00020508</name>
</gene>
<organism evidence="2 3">
    <name type="scientific">Batillaria attramentaria</name>
    <dbReference type="NCBI Taxonomy" id="370345"/>
    <lineage>
        <taxon>Eukaryota</taxon>
        <taxon>Metazoa</taxon>
        <taxon>Spiralia</taxon>
        <taxon>Lophotrochozoa</taxon>
        <taxon>Mollusca</taxon>
        <taxon>Gastropoda</taxon>
        <taxon>Caenogastropoda</taxon>
        <taxon>Sorbeoconcha</taxon>
        <taxon>Cerithioidea</taxon>
        <taxon>Batillariidae</taxon>
        <taxon>Batillaria</taxon>
    </lineage>
</organism>
<proteinExistence type="predicted"/>
<reference evidence="2 3" key="1">
    <citation type="journal article" date="2023" name="Sci. Data">
        <title>Genome assembly of the Korean intertidal mud-creeper Batillaria attramentaria.</title>
        <authorList>
            <person name="Patra A.K."/>
            <person name="Ho P.T."/>
            <person name="Jun S."/>
            <person name="Lee S.J."/>
            <person name="Kim Y."/>
            <person name="Won Y.J."/>
        </authorList>
    </citation>
    <scope>NUCLEOTIDE SEQUENCE [LARGE SCALE GENOMIC DNA]</scope>
    <source>
        <strain evidence="2">Wonlab-2016</strain>
    </source>
</reference>
<dbReference type="Proteomes" id="UP001519460">
    <property type="component" value="Unassembled WGS sequence"/>
</dbReference>
<accession>A0ABD0KLS6</accession>
<feature type="region of interest" description="Disordered" evidence="1">
    <location>
        <begin position="230"/>
        <end position="322"/>
    </location>
</feature>
<evidence type="ECO:0000256" key="1">
    <source>
        <dbReference type="SAM" id="MobiDB-lite"/>
    </source>
</evidence>
<dbReference type="EMBL" id="JACVVK020000153">
    <property type="protein sequence ID" value="KAK7488201.1"/>
    <property type="molecule type" value="Genomic_DNA"/>
</dbReference>
<keyword evidence="3" id="KW-1185">Reference proteome</keyword>